<name>A0A2U1AS04_9BACT</name>
<reference evidence="6 9" key="2">
    <citation type="submission" date="2020-04" db="EMBL/GenBank/DDBJ databases">
        <authorList>
            <person name="Hitch T.C.A."/>
            <person name="Wylensek D."/>
            <person name="Clavel T."/>
        </authorList>
    </citation>
    <scope>NUCLEOTIDE SEQUENCE [LARGE SCALE GENOMIC DNA]</scope>
    <source>
        <strain evidence="6 9">COR2-253-APC-1A</strain>
    </source>
</reference>
<evidence type="ECO:0000313" key="7">
    <source>
        <dbReference type="EMBL" id="PVY39178.1"/>
    </source>
</evidence>
<organism evidence="7 8">
    <name type="scientific">Victivallis vadensis</name>
    <dbReference type="NCBI Taxonomy" id="172901"/>
    <lineage>
        <taxon>Bacteria</taxon>
        <taxon>Pseudomonadati</taxon>
        <taxon>Lentisphaerota</taxon>
        <taxon>Lentisphaeria</taxon>
        <taxon>Victivallales</taxon>
        <taxon>Victivallaceae</taxon>
        <taxon>Victivallis</taxon>
    </lineage>
</organism>
<dbReference type="Pfam" id="PF00831">
    <property type="entry name" value="Ribosomal_L29"/>
    <property type="match status" value="1"/>
</dbReference>
<evidence type="ECO:0000313" key="9">
    <source>
        <dbReference type="Proteomes" id="UP000576225"/>
    </source>
</evidence>
<dbReference type="InterPro" id="IPR018254">
    <property type="entry name" value="Ribosomal_uL29_CS"/>
</dbReference>
<dbReference type="HAMAP" id="MF_00374">
    <property type="entry name" value="Ribosomal_uL29"/>
    <property type="match status" value="1"/>
</dbReference>
<gene>
    <name evidence="5 6" type="primary">rpmC</name>
    <name evidence="7" type="ORF">C8D82_12253</name>
    <name evidence="6" type="ORF">HF882_07850</name>
</gene>
<evidence type="ECO:0000256" key="5">
    <source>
        <dbReference type="HAMAP-Rule" id="MF_00374"/>
    </source>
</evidence>
<dbReference type="Proteomes" id="UP000245959">
    <property type="component" value="Unassembled WGS sequence"/>
</dbReference>
<comment type="caution">
    <text evidence="7">The sequence shown here is derived from an EMBL/GenBank/DDBJ whole genome shotgun (WGS) entry which is preliminary data.</text>
</comment>
<dbReference type="Gene3D" id="1.10.287.310">
    <property type="match status" value="1"/>
</dbReference>
<evidence type="ECO:0000256" key="2">
    <source>
        <dbReference type="ARBA" id="ARBA00022980"/>
    </source>
</evidence>
<dbReference type="FunFam" id="1.10.287.310:FF:000001">
    <property type="entry name" value="50S ribosomal protein L29"/>
    <property type="match status" value="1"/>
</dbReference>
<evidence type="ECO:0000313" key="8">
    <source>
        <dbReference type="Proteomes" id="UP000245959"/>
    </source>
</evidence>
<dbReference type="Proteomes" id="UP000576225">
    <property type="component" value="Unassembled WGS sequence"/>
</dbReference>
<dbReference type="GO" id="GO:0003735">
    <property type="term" value="F:structural constituent of ribosome"/>
    <property type="evidence" value="ECO:0007669"/>
    <property type="project" value="InterPro"/>
</dbReference>
<dbReference type="GeneID" id="78296090"/>
<keyword evidence="2 5" id="KW-0689">Ribosomal protein</keyword>
<dbReference type="PROSITE" id="PS00579">
    <property type="entry name" value="RIBOSOMAL_L29"/>
    <property type="match status" value="1"/>
</dbReference>
<dbReference type="NCBIfam" id="TIGR00012">
    <property type="entry name" value="L29"/>
    <property type="match status" value="1"/>
</dbReference>
<sequence length="67" mass="7781">MKSKEIRELTDAELVTKVADLQREKLNLKIQSRTGQLEKTARVRQIRRDIARVYTEQTARAAKAEVK</sequence>
<dbReference type="EMBL" id="JABAEW010000011">
    <property type="protein sequence ID" value="NMD86492.1"/>
    <property type="molecule type" value="Genomic_DNA"/>
</dbReference>
<dbReference type="InterPro" id="IPR050063">
    <property type="entry name" value="Ribosomal_protein_uL29"/>
</dbReference>
<proteinExistence type="inferred from homology"/>
<protein>
    <recommendedName>
        <fullName evidence="4 5">Large ribosomal subunit protein uL29</fullName>
    </recommendedName>
</protein>
<dbReference type="InterPro" id="IPR001854">
    <property type="entry name" value="Ribosomal_uL29"/>
</dbReference>
<dbReference type="PANTHER" id="PTHR10916:SF0">
    <property type="entry name" value="LARGE RIBOSOMAL SUBUNIT PROTEIN UL29C"/>
    <property type="match status" value="1"/>
</dbReference>
<keyword evidence="8" id="KW-1185">Reference proteome</keyword>
<dbReference type="AlphaFoldDB" id="A0A2U1AS04"/>
<reference evidence="7 8" key="1">
    <citation type="submission" date="2018-04" db="EMBL/GenBank/DDBJ databases">
        <title>Genomic Encyclopedia of Type Strains, Phase IV (KMG-IV): sequencing the most valuable type-strain genomes for metagenomic binning, comparative biology and taxonomic classification.</title>
        <authorList>
            <person name="Goeker M."/>
        </authorList>
    </citation>
    <scope>NUCLEOTIDE SEQUENCE [LARGE SCALE GENOMIC DNA]</scope>
    <source>
        <strain evidence="7 8">DSM 14823</strain>
    </source>
</reference>
<evidence type="ECO:0000256" key="1">
    <source>
        <dbReference type="ARBA" id="ARBA00009254"/>
    </source>
</evidence>
<evidence type="ECO:0000256" key="4">
    <source>
        <dbReference type="ARBA" id="ARBA00035204"/>
    </source>
</evidence>
<dbReference type="OrthoDB" id="9815192at2"/>
<dbReference type="GO" id="GO:0022625">
    <property type="term" value="C:cytosolic large ribosomal subunit"/>
    <property type="evidence" value="ECO:0007669"/>
    <property type="project" value="TreeGrafter"/>
</dbReference>
<dbReference type="CDD" id="cd00427">
    <property type="entry name" value="Ribosomal_L29_HIP"/>
    <property type="match status" value="1"/>
</dbReference>
<dbReference type="SUPFAM" id="SSF46561">
    <property type="entry name" value="Ribosomal protein L29 (L29p)"/>
    <property type="match status" value="1"/>
</dbReference>
<evidence type="ECO:0000313" key="6">
    <source>
        <dbReference type="EMBL" id="NMD86492.1"/>
    </source>
</evidence>
<dbReference type="InterPro" id="IPR036049">
    <property type="entry name" value="Ribosomal_uL29_sf"/>
</dbReference>
<evidence type="ECO:0000256" key="3">
    <source>
        <dbReference type="ARBA" id="ARBA00023274"/>
    </source>
</evidence>
<dbReference type="GO" id="GO:0006412">
    <property type="term" value="P:translation"/>
    <property type="evidence" value="ECO:0007669"/>
    <property type="project" value="UniProtKB-UniRule"/>
</dbReference>
<keyword evidence="3 5" id="KW-0687">Ribonucleoprotein</keyword>
<dbReference type="PANTHER" id="PTHR10916">
    <property type="entry name" value="60S RIBOSOMAL PROTEIN L35/50S RIBOSOMAL PROTEIN L29"/>
    <property type="match status" value="1"/>
</dbReference>
<comment type="similarity">
    <text evidence="1 5">Belongs to the universal ribosomal protein uL29 family.</text>
</comment>
<dbReference type="RefSeq" id="WP_116884798.1">
    <property type="nucleotide sequence ID" value="NZ_CABMMC010000053.1"/>
</dbReference>
<dbReference type="EMBL" id="QEKH01000022">
    <property type="protein sequence ID" value="PVY39178.1"/>
    <property type="molecule type" value="Genomic_DNA"/>
</dbReference>
<accession>A0A2U1AS04</accession>